<evidence type="ECO:0000256" key="3">
    <source>
        <dbReference type="ARBA" id="ARBA00009677"/>
    </source>
</evidence>
<dbReference type="PRINTS" id="PR01005">
    <property type="entry name" value="FLGHOOKAP1"/>
</dbReference>
<evidence type="ECO:0000256" key="6">
    <source>
        <dbReference type="ARBA" id="ARBA00023143"/>
    </source>
</evidence>
<dbReference type="PANTHER" id="PTHR30033">
    <property type="entry name" value="FLAGELLAR HOOK-ASSOCIATED PROTEIN 1"/>
    <property type="match status" value="1"/>
</dbReference>
<keyword evidence="5 7" id="KW-0964">Secreted</keyword>
<keyword evidence="13" id="KW-1185">Reference proteome</keyword>
<evidence type="ECO:0000259" key="11">
    <source>
        <dbReference type="Pfam" id="PF22638"/>
    </source>
</evidence>
<dbReference type="Pfam" id="PF22638">
    <property type="entry name" value="FlgK_D1"/>
    <property type="match status" value="1"/>
</dbReference>
<gene>
    <name evidence="7" type="primary">flgK</name>
    <name evidence="12" type="ORF">MIT9_P2520</name>
</gene>
<proteinExistence type="inferred from homology"/>
<dbReference type="SUPFAM" id="SSF64518">
    <property type="entry name" value="Phase 1 flagellin"/>
    <property type="match status" value="1"/>
</dbReference>
<evidence type="ECO:0000256" key="4">
    <source>
        <dbReference type="ARBA" id="ARBA00016244"/>
    </source>
</evidence>
<organism evidence="12 13">
    <name type="scientific">Methylomarinovum caldicuralii</name>
    <dbReference type="NCBI Taxonomy" id="438856"/>
    <lineage>
        <taxon>Bacteria</taxon>
        <taxon>Pseudomonadati</taxon>
        <taxon>Pseudomonadota</taxon>
        <taxon>Gammaproteobacteria</taxon>
        <taxon>Methylococcales</taxon>
        <taxon>Methylothermaceae</taxon>
        <taxon>Methylomarinovum</taxon>
    </lineage>
</organism>
<accession>A0AAU9C6U8</accession>
<dbReference type="EMBL" id="AP024714">
    <property type="protein sequence ID" value="BCX82929.1"/>
    <property type="molecule type" value="Genomic_DNA"/>
</dbReference>
<feature type="domain" description="Flagellar hook-associated protein FlgK helical" evidence="11">
    <location>
        <begin position="95"/>
        <end position="328"/>
    </location>
</feature>
<evidence type="ECO:0000256" key="5">
    <source>
        <dbReference type="ARBA" id="ARBA00022525"/>
    </source>
</evidence>
<dbReference type="Pfam" id="PF21158">
    <property type="entry name" value="flgK_1st_1"/>
    <property type="match status" value="1"/>
</dbReference>
<dbReference type="AlphaFoldDB" id="A0AAU9C6U8"/>
<dbReference type="PANTHER" id="PTHR30033:SF1">
    <property type="entry name" value="FLAGELLAR HOOK-ASSOCIATED PROTEIN 1"/>
    <property type="match status" value="1"/>
</dbReference>
<comment type="similarity">
    <text evidence="3 7">Belongs to the flagella basal body rod proteins family.</text>
</comment>
<dbReference type="InterPro" id="IPR049119">
    <property type="entry name" value="FlgK_D2-like"/>
</dbReference>
<dbReference type="Pfam" id="PF06429">
    <property type="entry name" value="Flg_bbr_C"/>
    <property type="match status" value="1"/>
</dbReference>
<sequence>MSNRELLSIATSALRVTQKALDTTGHNIANVNTEGYHRQRVDTATRTPLFTGAGFFGTGVHITDVQRAYDEFLDNRVREATTRFSETDRFYRLSAQVDNITADPDVGLASAMANFFNAVHDVATDPTSIPARQTLLSEAGTLTDRFHLLDSRLRELDAQTQHELQAQIDEINTTATKIAELNHKIVHEIGKGQGHLPNDLLDQRDLLVTRLAEKIDVTPVPQDDGSVSLFIGKGHELVGGAHANRLGLKANDLDPNQQEITFDSDSTSLTVTKDLTGGEVGGLLRFREQVLIPTQNKLGRLAAGIALEFNQLHQSGYDLDGNTGQDFFVAPPIAVMQNGTGTVTATYTGPSADLQASDYLLEYDGSSYTLTRLSDRFQQTLTTFPATVDGIQIDVTSAPTGASRFLIRPTAEAAGKIEPNLDDPRRIAAAGSAGAEGDNQIALSLAALESDKKLLGGKATFQDAYGQMVTEVGSLTRAAEISRGAHETVKRQTLEAHEQLAGVNLDEEAANLVKYQQTYQAAAQVVTIASQTFDALINAVRR</sequence>
<evidence type="ECO:0000256" key="1">
    <source>
        <dbReference type="ARBA" id="ARBA00004365"/>
    </source>
</evidence>
<evidence type="ECO:0000256" key="2">
    <source>
        <dbReference type="ARBA" id="ARBA00004613"/>
    </source>
</evidence>
<dbReference type="RefSeq" id="WP_317705312.1">
    <property type="nucleotide sequence ID" value="NZ_AP024714.1"/>
</dbReference>
<keyword evidence="12" id="KW-0969">Cilium</keyword>
<dbReference type="Pfam" id="PF00460">
    <property type="entry name" value="Flg_bb_rod"/>
    <property type="match status" value="1"/>
</dbReference>
<dbReference type="GO" id="GO:0005198">
    <property type="term" value="F:structural molecule activity"/>
    <property type="evidence" value="ECO:0007669"/>
    <property type="project" value="UniProtKB-UniRule"/>
</dbReference>
<dbReference type="InterPro" id="IPR010930">
    <property type="entry name" value="Flg_bb/hook_C_dom"/>
</dbReference>
<comment type="subcellular location">
    <subcellularLocation>
        <location evidence="1 7">Bacterial flagellum</location>
    </subcellularLocation>
    <subcellularLocation>
        <location evidence="2 7">Secreted</location>
    </subcellularLocation>
</comment>
<dbReference type="InterPro" id="IPR002371">
    <property type="entry name" value="FlgK"/>
</dbReference>
<feature type="domain" description="Flagellar hook-associated protein 1 D2-like" evidence="10">
    <location>
        <begin position="338"/>
        <end position="409"/>
    </location>
</feature>
<keyword evidence="12" id="KW-0282">Flagellum</keyword>
<dbReference type="Proteomes" id="UP001321825">
    <property type="component" value="Chromosome"/>
</dbReference>
<dbReference type="GO" id="GO:0009424">
    <property type="term" value="C:bacterial-type flagellum hook"/>
    <property type="evidence" value="ECO:0007669"/>
    <property type="project" value="UniProtKB-UniRule"/>
</dbReference>
<dbReference type="InterPro" id="IPR001444">
    <property type="entry name" value="Flag_bb_rod_N"/>
</dbReference>
<name>A0AAU9C6U8_9GAMM</name>
<evidence type="ECO:0000259" key="9">
    <source>
        <dbReference type="Pfam" id="PF06429"/>
    </source>
</evidence>
<protein>
    <recommendedName>
        <fullName evidence="4 7">Flagellar hook-associated protein 1</fullName>
        <shortName evidence="7">HAP1</shortName>
    </recommendedName>
</protein>
<evidence type="ECO:0000259" key="8">
    <source>
        <dbReference type="Pfam" id="PF00460"/>
    </source>
</evidence>
<dbReference type="NCBIfam" id="TIGR02492">
    <property type="entry name" value="flgK_ends"/>
    <property type="match status" value="1"/>
</dbReference>
<reference evidence="13" key="1">
    <citation type="journal article" date="2024" name="Int. J. Syst. Evol. Microbiol.">
        <title>Methylomarinovum tepidoasis sp. nov., a moderately thermophilic methanotroph of the family Methylothermaceae isolated from a deep-sea hydrothermal field.</title>
        <authorList>
            <person name="Hirayama H."/>
            <person name="Takaki Y."/>
            <person name="Abe M."/>
            <person name="Miyazaki M."/>
            <person name="Uematsu K."/>
            <person name="Matsui Y."/>
            <person name="Takai K."/>
        </authorList>
    </citation>
    <scope>NUCLEOTIDE SEQUENCE [LARGE SCALE GENOMIC DNA]</scope>
    <source>
        <strain evidence="13">IT-9</strain>
    </source>
</reference>
<feature type="domain" description="Flagellar basal-body/hook protein C-terminal" evidence="9">
    <location>
        <begin position="502"/>
        <end position="538"/>
    </location>
</feature>
<keyword evidence="12" id="KW-0966">Cell projection</keyword>
<evidence type="ECO:0000256" key="7">
    <source>
        <dbReference type="RuleBase" id="RU362065"/>
    </source>
</evidence>
<keyword evidence="6 7" id="KW-0975">Bacterial flagellum</keyword>
<feature type="domain" description="Flagellar basal body rod protein N-terminal" evidence="8">
    <location>
        <begin position="8"/>
        <end position="36"/>
    </location>
</feature>
<dbReference type="GO" id="GO:0044780">
    <property type="term" value="P:bacterial-type flagellum assembly"/>
    <property type="evidence" value="ECO:0007669"/>
    <property type="project" value="InterPro"/>
</dbReference>
<dbReference type="InterPro" id="IPR053927">
    <property type="entry name" value="FlgK_helical"/>
</dbReference>
<evidence type="ECO:0000313" key="12">
    <source>
        <dbReference type="EMBL" id="BCX82929.1"/>
    </source>
</evidence>
<evidence type="ECO:0000313" key="13">
    <source>
        <dbReference type="Proteomes" id="UP001321825"/>
    </source>
</evidence>
<evidence type="ECO:0000259" key="10">
    <source>
        <dbReference type="Pfam" id="PF21158"/>
    </source>
</evidence>
<dbReference type="GO" id="GO:0005576">
    <property type="term" value="C:extracellular region"/>
    <property type="evidence" value="ECO:0007669"/>
    <property type="project" value="UniProtKB-SubCell"/>
</dbReference>
<dbReference type="KEGG" id="mcau:MIT9_P2520"/>